<keyword evidence="10" id="KW-1185">Reference proteome</keyword>
<name>A0A4Q4TK84_9PEZI</name>
<keyword evidence="2" id="KW-0719">Serine esterase</keyword>
<dbReference type="STRING" id="155417.A0A4Q4TK84"/>
<evidence type="ECO:0000256" key="7">
    <source>
        <dbReference type="ARBA" id="ARBA00026105"/>
    </source>
</evidence>
<dbReference type="GO" id="GO:0052689">
    <property type="term" value="F:carboxylic ester hydrolase activity"/>
    <property type="evidence" value="ECO:0007669"/>
    <property type="project" value="UniProtKB-KW"/>
</dbReference>
<evidence type="ECO:0000256" key="4">
    <source>
        <dbReference type="ARBA" id="ARBA00022801"/>
    </source>
</evidence>
<feature type="domain" description="4-O-methyl-glucuronoyl methylesterase-like" evidence="8">
    <location>
        <begin position="73"/>
        <end position="117"/>
    </location>
</feature>
<dbReference type="Proteomes" id="UP000293360">
    <property type="component" value="Unassembled WGS sequence"/>
</dbReference>
<dbReference type="GO" id="GO:0046274">
    <property type="term" value="P:lignin catabolic process"/>
    <property type="evidence" value="ECO:0007669"/>
    <property type="project" value="UniProtKB-KW"/>
</dbReference>
<keyword evidence="4" id="KW-0378">Hydrolase</keyword>
<evidence type="ECO:0000313" key="9">
    <source>
        <dbReference type="EMBL" id="RYP05673.1"/>
    </source>
</evidence>
<keyword evidence="5" id="KW-0439">Lignin degradation</keyword>
<dbReference type="InterPro" id="IPR029058">
    <property type="entry name" value="AB_hydrolase_fold"/>
</dbReference>
<dbReference type="EMBL" id="QJNU01000162">
    <property type="protein sequence ID" value="RYP05673.1"/>
    <property type="molecule type" value="Genomic_DNA"/>
</dbReference>
<keyword evidence="3" id="KW-0732">Signal</keyword>
<evidence type="ECO:0000259" key="8">
    <source>
        <dbReference type="Pfam" id="PF22244"/>
    </source>
</evidence>
<dbReference type="EC" id="3.1.1.117" evidence="7"/>
<organism evidence="9 10">
    <name type="scientific">Monosporascus ibericus</name>
    <dbReference type="NCBI Taxonomy" id="155417"/>
    <lineage>
        <taxon>Eukaryota</taxon>
        <taxon>Fungi</taxon>
        <taxon>Dikarya</taxon>
        <taxon>Ascomycota</taxon>
        <taxon>Pezizomycotina</taxon>
        <taxon>Sordariomycetes</taxon>
        <taxon>Xylariomycetidae</taxon>
        <taxon>Xylariales</taxon>
        <taxon>Xylariales incertae sedis</taxon>
        <taxon>Monosporascus</taxon>
    </lineage>
</organism>
<gene>
    <name evidence="9" type="ORF">DL764_003643</name>
</gene>
<evidence type="ECO:0000256" key="3">
    <source>
        <dbReference type="ARBA" id="ARBA00022729"/>
    </source>
</evidence>
<dbReference type="Pfam" id="PF22244">
    <property type="entry name" value="GCE_fung"/>
    <property type="match status" value="1"/>
</dbReference>
<comment type="caution">
    <text evidence="9">The sequence shown here is derived from an EMBL/GenBank/DDBJ whole genome shotgun (WGS) entry which is preliminary data.</text>
</comment>
<comment type="similarity">
    <text evidence="1">Belongs to the carbohydrate esterase 15 (CE15) family.</text>
</comment>
<reference evidence="9 10" key="1">
    <citation type="submission" date="2018-06" db="EMBL/GenBank/DDBJ databases">
        <title>Complete Genomes of Monosporascus.</title>
        <authorList>
            <person name="Robinson A.J."/>
            <person name="Natvig D.O."/>
        </authorList>
    </citation>
    <scope>NUCLEOTIDE SEQUENCE [LARGE SCALE GENOMIC DNA]</scope>
    <source>
        <strain evidence="9 10">CBS 110550</strain>
    </source>
</reference>
<protein>
    <recommendedName>
        <fullName evidence="7">(4-O-methyl)-D-glucuronate--lignin esterase</fullName>
        <ecNumber evidence="7">3.1.1.117</ecNumber>
    </recommendedName>
</protein>
<comment type="catalytic activity">
    <reaction evidence="6">
        <text>a 4-O-methyl-alpha-D-glucuronosyl ester derivative + H2O = 4-O-methyl-alpha-D-glucuronate derivative + an alcohol + H(+)</text>
        <dbReference type="Rhea" id="RHEA:67452"/>
        <dbReference type="ChEBI" id="CHEBI:15377"/>
        <dbReference type="ChEBI" id="CHEBI:15378"/>
        <dbReference type="ChEBI" id="CHEBI:30879"/>
        <dbReference type="ChEBI" id="CHEBI:171667"/>
        <dbReference type="ChEBI" id="CHEBI:171668"/>
        <dbReference type="EC" id="3.1.1.117"/>
    </reaction>
    <physiologicalReaction direction="left-to-right" evidence="6">
        <dbReference type="Rhea" id="RHEA:67453"/>
    </physiologicalReaction>
</comment>
<accession>A0A4Q4TK84</accession>
<evidence type="ECO:0000256" key="5">
    <source>
        <dbReference type="ARBA" id="ARBA00023185"/>
    </source>
</evidence>
<evidence type="ECO:0000313" key="10">
    <source>
        <dbReference type="Proteomes" id="UP000293360"/>
    </source>
</evidence>
<dbReference type="InterPro" id="IPR054579">
    <property type="entry name" value="GCE-like_dom"/>
</dbReference>
<proteinExistence type="inferred from homology"/>
<sequence length="118" mass="11706">MFQQFELRTYPGPPDSVDASMDGGNMDVQVTIGGESVTISVAISVPDTVPGPAIIDLGGNGLSMVSSSSGSETTGIDTTKLGVTGCSSNGKGAFFIGALVDRITHALPQESGAAGAAS</sequence>
<evidence type="ECO:0000256" key="6">
    <source>
        <dbReference type="ARBA" id="ARBA00024511"/>
    </source>
</evidence>
<dbReference type="Gene3D" id="3.40.50.1820">
    <property type="entry name" value="alpha/beta hydrolase"/>
    <property type="match status" value="2"/>
</dbReference>
<evidence type="ECO:0000256" key="1">
    <source>
        <dbReference type="ARBA" id="ARBA00010092"/>
    </source>
</evidence>
<dbReference type="AlphaFoldDB" id="A0A4Q4TK84"/>
<evidence type="ECO:0000256" key="2">
    <source>
        <dbReference type="ARBA" id="ARBA00022487"/>
    </source>
</evidence>